<dbReference type="Gene3D" id="1.10.101.10">
    <property type="entry name" value="PGBD-like superfamily/PGBD"/>
    <property type="match status" value="1"/>
</dbReference>
<keyword evidence="4" id="KW-0788">Thiol protease</keyword>
<dbReference type="Pfam" id="PF00877">
    <property type="entry name" value="NLPC_P60"/>
    <property type="match status" value="1"/>
</dbReference>
<comment type="similarity">
    <text evidence="1">Belongs to the peptidase C40 family.</text>
</comment>
<dbReference type="InterPro" id="IPR036365">
    <property type="entry name" value="PGBD-like_sf"/>
</dbReference>
<dbReference type="SUPFAM" id="SSF47090">
    <property type="entry name" value="PGBD-like"/>
    <property type="match status" value="1"/>
</dbReference>
<name>A0A220UF50_9MICO</name>
<dbReference type="Gene3D" id="3.90.1720.10">
    <property type="entry name" value="endopeptidase domain like (from Nostoc punctiforme)"/>
    <property type="match status" value="1"/>
</dbReference>
<dbReference type="GO" id="GO:0006508">
    <property type="term" value="P:proteolysis"/>
    <property type="evidence" value="ECO:0007669"/>
    <property type="project" value="UniProtKB-KW"/>
</dbReference>
<feature type="region of interest" description="Disordered" evidence="5">
    <location>
        <begin position="151"/>
        <end position="172"/>
    </location>
</feature>
<dbReference type="GO" id="GO:0008234">
    <property type="term" value="F:cysteine-type peptidase activity"/>
    <property type="evidence" value="ECO:0007669"/>
    <property type="project" value="UniProtKB-KW"/>
</dbReference>
<dbReference type="InterPro" id="IPR036366">
    <property type="entry name" value="PGBDSf"/>
</dbReference>
<dbReference type="AlphaFoldDB" id="A0A220UF50"/>
<evidence type="ECO:0000256" key="1">
    <source>
        <dbReference type="ARBA" id="ARBA00007074"/>
    </source>
</evidence>
<dbReference type="PROSITE" id="PS51935">
    <property type="entry name" value="NLPC_P60"/>
    <property type="match status" value="1"/>
</dbReference>
<feature type="domain" description="NlpC/P60" evidence="6">
    <location>
        <begin position="169"/>
        <end position="279"/>
    </location>
</feature>
<dbReference type="EMBL" id="CP022316">
    <property type="protein sequence ID" value="ASK66536.1"/>
    <property type="molecule type" value="Genomic_DNA"/>
</dbReference>
<dbReference type="InterPro" id="IPR051202">
    <property type="entry name" value="Peptidase_C40"/>
</dbReference>
<accession>A0A220UF50</accession>
<keyword evidence="8" id="KW-1185">Reference proteome</keyword>
<dbReference type="InterPro" id="IPR002477">
    <property type="entry name" value="Peptidoglycan-bd-like"/>
</dbReference>
<evidence type="ECO:0000256" key="3">
    <source>
        <dbReference type="ARBA" id="ARBA00022801"/>
    </source>
</evidence>
<organism evidence="7 8">
    <name type="scientific">Brachybacterium avium</name>
    <dbReference type="NCBI Taxonomy" id="2017485"/>
    <lineage>
        <taxon>Bacteria</taxon>
        <taxon>Bacillati</taxon>
        <taxon>Actinomycetota</taxon>
        <taxon>Actinomycetes</taxon>
        <taxon>Micrococcales</taxon>
        <taxon>Dermabacteraceae</taxon>
        <taxon>Brachybacterium</taxon>
    </lineage>
</organism>
<dbReference type="RefSeq" id="WP_089065776.1">
    <property type="nucleotide sequence ID" value="NZ_CP022316.1"/>
</dbReference>
<keyword evidence="3 7" id="KW-0378">Hydrolase</keyword>
<dbReference type="Proteomes" id="UP000198398">
    <property type="component" value="Chromosome"/>
</dbReference>
<keyword evidence="2" id="KW-0645">Protease</keyword>
<dbReference type="PANTHER" id="PTHR47053:SF1">
    <property type="entry name" value="MUREIN DD-ENDOPEPTIDASE MEPH-RELATED"/>
    <property type="match status" value="1"/>
</dbReference>
<dbReference type="KEGG" id="brv:CFK39_12785"/>
<dbReference type="Pfam" id="PF01471">
    <property type="entry name" value="PG_binding_1"/>
    <property type="match status" value="1"/>
</dbReference>
<evidence type="ECO:0000256" key="4">
    <source>
        <dbReference type="ARBA" id="ARBA00022807"/>
    </source>
</evidence>
<gene>
    <name evidence="7" type="ORF">CFK39_12785</name>
</gene>
<sequence>MAQNNTHRLAGRAQLPTHHAQRAARGLGGAAVLGGVVLGTAFTGGAAQAAPAAPAAPVAPAASVPAIQAAPAAPSIVAPAAVLDSSQKLRWGSRGGAVQDLQSALNDHGANLSVDGVFGPRTHSAVKSYQSSNGLLVDGVVGPQTRGALNGAGVSTGGASVSTSSSSSSSSSSSIVNAARSALGTRYSWGGSSLSGMDCSGLVNYAYQAAGINLPRTSGQIANGGRSISQSQAQPGDIVSWPGHVAIYAGNGQIIDASGSKQRVVERGIWGNPSFVSYR</sequence>
<proteinExistence type="inferred from homology"/>
<reference evidence="8" key="1">
    <citation type="submission" date="2017-07" db="EMBL/GenBank/DDBJ databases">
        <title>Brachybacterium sp. VR2415.</title>
        <authorList>
            <person name="Tak E.J."/>
            <person name="Bae J.-W."/>
        </authorList>
    </citation>
    <scope>NUCLEOTIDE SEQUENCE [LARGE SCALE GENOMIC DNA]</scope>
    <source>
        <strain evidence="8">VR2415</strain>
    </source>
</reference>
<dbReference type="OrthoDB" id="5177647at2"/>
<dbReference type="SUPFAM" id="SSF54001">
    <property type="entry name" value="Cysteine proteinases"/>
    <property type="match status" value="1"/>
</dbReference>
<evidence type="ECO:0000313" key="8">
    <source>
        <dbReference type="Proteomes" id="UP000198398"/>
    </source>
</evidence>
<dbReference type="PANTHER" id="PTHR47053">
    <property type="entry name" value="MUREIN DD-ENDOPEPTIDASE MEPH-RELATED"/>
    <property type="match status" value="1"/>
</dbReference>
<dbReference type="InterPro" id="IPR000064">
    <property type="entry name" value="NLP_P60_dom"/>
</dbReference>
<protein>
    <submittedName>
        <fullName evidence="7">Hydrolase</fullName>
    </submittedName>
</protein>
<evidence type="ECO:0000256" key="2">
    <source>
        <dbReference type="ARBA" id="ARBA00022670"/>
    </source>
</evidence>
<evidence type="ECO:0000313" key="7">
    <source>
        <dbReference type="EMBL" id="ASK66536.1"/>
    </source>
</evidence>
<evidence type="ECO:0000256" key="5">
    <source>
        <dbReference type="SAM" id="MobiDB-lite"/>
    </source>
</evidence>
<evidence type="ECO:0000259" key="6">
    <source>
        <dbReference type="PROSITE" id="PS51935"/>
    </source>
</evidence>
<dbReference type="InterPro" id="IPR038765">
    <property type="entry name" value="Papain-like_cys_pep_sf"/>
</dbReference>